<evidence type="ECO:0000256" key="3">
    <source>
        <dbReference type="ARBA" id="ARBA00004834"/>
    </source>
</evidence>
<feature type="active site" description="Proton acceptor" evidence="16">
    <location>
        <position position="69"/>
    </location>
</feature>
<evidence type="ECO:0000256" key="7">
    <source>
        <dbReference type="ARBA" id="ARBA00022651"/>
    </source>
</evidence>
<name>A0A5M9MB23_9EURO</name>
<dbReference type="CDD" id="cd18831">
    <property type="entry name" value="GH43_AnAbnA-like"/>
    <property type="match status" value="1"/>
</dbReference>
<dbReference type="InterPro" id="IPR006710">
    <property type="entry name" value="Glyco_hydro_43"/>
</dbReference>
<dbReference type="PANTHER" id="PTHR43301:SF4">
    <property type="entry name" value="ARABINAN ENDO-1,5-ALPHA-L-ARABINOSIDASE B"/>
    <property type="match status" value="1"/>
</dbReference>
<comment type="subcellular location">
    <subcellularLocation>
        <location evidence="2">Secreted</location>
    </subcellularLocation>
</comment>
<proteinExistence type="inferred from homology"/>
<dbReference type="OrthoDB" id="195678at2759"/>
<keyword evidence="13" id="KW-0624">Polysaccharide degradation</keyword>
<gene>
    <name evidence="18" type="ORF">ATNIH1004_008217</name>
</gene>
<dbReference type="InterPro" id="IPR016840">
    <property type="entry name" value="Glyco_hydro_43_endo_a_Ara-ase"/>
</dbReference>
<dbReference type="VEuPathDB" id="FungiDB:EYZ11_005127"/>
<dbReference type="GO" id="GO:0045493">
    <property type="term" value="P:xylan catabolic process"/>
    <property type="evidence" value="ECO:0007669"/>
    <property type="project" value="UniProtKB-KW"/>
</dbReference>
<evidence type="ECO:0000256" key="9">
    <source>
        <dbReference type="ARBA" id="ARBA00022801"/>
    </source>
</evidence>
<sequence length="373" mass="40985">MATTTILCHFPVSRPVIGDPRTDLRYFHYLKLRRCAKMALTLASFAGPNPTPSLENFAPARGTDLRIHDPNIIKVGNTYYSYSVGEHLVIHQAPGLDGPWKQTDCVLDKDSIIPKGDRKAPWAPTTIEVKGTFYCYYAVSQAGCRDSAIGVATSTSPGPGSWIDRGAIIHSGTGIGSDIYPMDVSNAIDPSVFITTDGRGYLTFGSYWSGIWQIPLSKDLVSIDNGSLAEAHHLAYEPQVILPVRQIQENPLCGDPSGGHPVEGGFVAYHAPYYYLWFSWGKCCKYNIRVGRSVSPRGPFVDKQGRDLVDGGGEIVYGSNRDVYAPGGQGVLTDGEVDILYYHYLNKTVGYEFWDARLGYNLLEYVDGWPVAV</sequence>
<protein>
    <recommendedName>
        <fullName evidence="5 15">Arabinan endo-1,5-alpha-L-arabinosidase</fullName>
        <ecNumber evidence="5 15">3.2.1.99</ecNumber>
    </recommendedName>
</protein>
<evidence type="ECO:0000313" key="19">
    <source>
        <dbReference type="Proteomes" id="UP000324241"/>
    </source>
</evidence>
<comment type="pathway">
    <text evidence="3 15">Glycan metabolism; L-arabinan degradation.</text>
</comment>
<dbReference type="RefSeq" id="XP_033423382.1">
    <property type="nucleotide sequence ID" value="XM_033572830.1"/>
</dbReference>
<dbReference type="EC" id="3.2.1.99" evidence="5 15"/>
<dbReference type="GO" id="GO:0046558">
    <property type="term" value="F:arabinan endo-1,5-alpha-L-arabinosidase activity"/>
    <property type="evidence" value="ECO:0007669"/>
    <property type="project" value="UniProtKB-EC"/>
</dbReference>
<evidence type="ECO:0000256" key="16">
    <source>
        <dbReference type="PIRSR" id="PIRSR606710-1"/>
    </source>
</evidence>
<comment type="similarity">
    <text evidence="4 15">Belongs to the glycosyl hydrolase 43 family.</text>
</comment>
<dbReference type="GO" id="GO:0031222">
    <property type="term" value="P:arabinan catabolic process"/>
    <property type="evidence" value="ECO:0007669"/>
    <property type="project" value="UniProtKB-UniPathway"/>
</dbReference>
<evidence type="ECO:0000313" key="18">
    <source>
        <dbReference type="EMBL" id="KAA8644021.1"/>
    </source>
</evidence>
<dbReference type="GO" id="GO:0005576">
    <property type="term" value="C:extracellular region"/>
    <property type="evidence" value="ECO:0007669"/>
    <property type="project" value="UniProtKB-SubCell"/>
</dbReference>
<comment type="function">
    <text evidence="14">Endo-1,5-alpha-L-arabinanase involved in degradation of pectin. Its preferred substrate is linear 1,5-alpha-L-arabinan.</text>
</comment>
<dbReference type="GeneID" id="54330919"/>
<evidence type="ECO:0000256" key="1">
    <source>
        <dbReference type="ARBA" id="ARBA00000375"/>
    </source>
</evidence>
<dbReference type="InterPro" id="IPR050727">
    <property type="entry name" value="GH43_arabinanases"/>
</dbReference>
<comment type="catalytic activity">
    <reaction evidence="1 15">
        <text>Endohydrolysis of (1-&gt;5)-alpha-arabinofuranosidic linkages in (1-&gt;5)-arabinans.</text>
        <dbReference type="EC" id="3.2.1.99"/>
    </reaction>
</comment>
<dbReference type="Pfam" id="PF04616">
    <property type="entry name" value="Glyco_hydro_43"/>
    <property type="match status" value="1"/>
</dbReference>
<dbReference type="InterPro" id="IPR023296">
    <property type="entry name" value="Glyco_hydro_beta-prop_sf"/>
</dbReference>
<dbReference type="Gene3D" id="2.115.10.20">
    <property type="entry name" value="Glycosyl hydrolase domain, family 43"/>
    <property type="match status" value="1"/>
</dbReference>
<evidence type="ECO:0000256" key="5">
    <source>
        <dbReference type="ARBA" id="ARBA00012586"/>
    </source>
</evidence>
<evidence type="ECO:0000256" key="12">
    <source>
        <dbReference type="ARBA" id="ARBA00023295"/>
    </source>
</evidence>
<evidence type="ECO:0000256" key="17">
    <source>
        <dbReference type="PIRSR" id="PIRSR606710-2"/>
    </source>
</evidence>
<keyword evidence="7" id="KW-0858">Xylan degradation</keyword>
<dbReference type="UniPathway" id="UPA00667"/>
<accession>A0A5M9MB23</accession>
<feature type="site" description="Important for catalytic activity, responsible for pKa modulation of the active site Glu and correct orientation of both the proton donor and substrate" evidence="17">
    <location>
        <position position="189"/>
    </location>
</feature>
<dbReference type="PANTHER" id="PTHR43301">
    <property type="entry name" value="ARABINAN ENDO-1,5-ALPHA-L-ARABINOSIDASE"/>
    <property type="match status" value="1"/>
</dbReference>
<dbReference type="Proteomes" id="UP000324241">
    <property type="component" value="Unassembled WGS sequence"/>
</dbReference>
<evidence type="ECO:0000256" key="10">
    <source>
        <dbReference type="ARBA" id="ARBA00023180"/>
    </source>
</evidence>
<keyword evidence="12 15" id="KW-0326">Glycosidase</keyword>
<evidence type="ECO:0000256" key="8">
    <source>
        <dbReference type="ARBA" id="ARBA00022729"/>
    </source>
</evidence>
<feature type="active site" description="Proton donor" evidence="16">
    <location>
        <position position="263"/>
    </location>
</feature>
<organism evidence="18 19">
    <name type="scientific">Aspergillus tanneri</name>
    <dbReference type="NCBI Taxonomy" id="1220188"/>
    <lineage>
        <taxon>Eukaryota</taxon>
        <taxon>Fungi</taxon>
        <taxon>Dikarya</taxon>
        <taxon>Ascomycota</taxon>
        <taxon>Pezizomycotina</taxon>
        <taxon>Eurotiomycetes</taxon>
        <taxon>Eurotiomycetidae</taxon>
        <taxon>Eurotiales</taxon>
        <taxon>Aspergillaceae</taxon>
        <taxon>Aspergillus</taxon>
        <taxon>Aspergillus subgen. Circumdati</taxon>
    </lineage>
</organism>
<keyword evidence="10" id="KW-0325">Glycoprotein</keyword>
<comment type="caution">
    <text evidence="18">The sequence shown here is derived from an EMBL/GenBank/DDBJ whole genome shotgun (WGS) entry which is preliminary data.</text>
</comment>
<keyword evidence="11" id="KW-0119">Carbohydrate metabolism</keyword>
<keyword evidence="9 15" id="KW-0378">Hydrolase</keyword>
<dbReference type="EMBL" id="QUQM01000006">
    <property type="protein sequence ID" value="KAA8644021.1"/>
    <property type="molecule type" value="Genomic_DNA"/>
</dbReference>
<evidence type="ECO:0000256" key="13">
    <source>
        <dbReference type="ARBA" id="ARBA00023326"/>
    </source>
</evidence>
<dbReference type="AlphaFoldDB" id="A0A5M9MB23"/>
<reference evidence="18 19" key="1">
    <citation type="submission" date="2019-08" db="EMBL/GenBank/DDBJ databases">
        <title>The genome sequence of a newly discovered highly antifungal drug resistant Aspergillus species, Aspergillus tanneri NIH 1004.</title>
        <authorList>
            <person name="Mounaud S."/>
            <person name="Singh I."/>
            <person name="Joardar V."/>
            <person name="Pakala S."/>
            <person name="Pakala S."/>
            <person name="Venepally P."/>
            <person name="Chung J.K."/>
            <person name="Losada L."/>
            <person name="Nierman W.C."/>
        </authorList>
    </citation>
    <scope>NUCLEOTIDE SEQUENCE [LARGE SCALE GENOMIC DNA]</scope>
    <source>
        <strain evidence="18 19">NIH1004</strain>
    </source>
</reference>
<evidence type="ECO:0000256" key="6">
    <source>
        <dbReference type="ARBA" id="ARBA00022525"/>
    </source>
</evidence>
<evidence type="ECO:0000256" key="4">
    <source>
        <dbReference type="ARBA" id="ARBA00009865"/>
    </source>
</evidence>
<evidence type="ECO:0000256" key="15">
    <source>
        <dbReference type="PIRNR" id="PIRNR026534"/>
    </source>
</evidence>
<keyword evidence="8" id="KW-0732">Signal</keyword>
<evidence type="ECO:0000256" key="11">
    <source>
        <dbReference type="ARBA" id="ARBA00023277"/>
    </source>
</evidence>
<evidence type="ECO:0000256" key="14">
    <source>
        <dbReference type="ARBA" id="ARBA00025221"/>
    </source>
</evidence>
<evidence type="ECO:0000256" key="2">
    <source>
        <dbReference type="ARBA" id="ARBA00004613"/>
    </source>
</evidence>
<dbReference type="SUPFAM" id="SSF75005">
    <property type="entry name" value="Arabinanase/levansucrase/invertase"/>
    <property type="match status" value="1"/>
</dbReference>
<dbReference type="PIRSF" id="PIRSF026534">
    <property type="entry name" value="Endo_alpha-L-arabinosidase"/>
    <property type="match status" value="1"/>
</dbReference>
<keyword evidence="6" id="KW-0964">Secreted</keyword>